<dbReference type="CDD" id="cd22162">
    <property type="entry name" value="F-box_AtSKIP3-like"/>
    <property type="match status" value="1"/>
</dbReference>
<comment type="caution">
    <text evidence="1">The sequence shown here is derived from an EMBL/GenBank/DDBJ whole genome shotgun (WGS) entry which is preliminary data.</text>
</comment>
<protein>
    <recommendedName>
        <fullName evidence="3">F-box domain-containing protein</fullName>
    </recommendedName>
</protein>
<dbReference type="InterPro" id="IPR025886">
    <property type="entry name" value="PP2-like"/>
</dbReference>
<evidence type="ECO:0000313" key="2">
    <source>
        <dbReference type="Proteomes" id="UP001293593"/>
    </source>
</evidence>
<reference evidence="1" key="1">
    <citation type="submission" date="2023-10" db="EMBL/GenBank/DDBJ databases">
        <title>Chromosome-level genome of the transformable northern wattle, Acacia crassicarpa.</title>
        <authorList>
            <person name="Massaro I."/>
            <person name="Sinha N.R."/>
            <person name="Poethig S."/>
            <person name="Leichty A.R."/>
        </authorList>
    </citation>
    <scope>NUCLEOTIDE SEQUENCE</scope>
    <source>
        <strain evidence="1">Acra3RX</strain>
        <tissue evidence="1">Leaf</tissue>
    </source>
</reference>
<gene>
    <name evidence="1" type="ORF">QN277_014092</name>
</gene>
<organism evidence="1 2">
    <name type="scientific">Acacia crassicarpa</name>
    <name type="common">northern wattle</name>
    <dbReference type="NCBI Taxonomy" id="499986"/>
    <lineage>
        <taxon>Eukaryota</taxon>
        <taxon>Viridiplantae</taxon>
        <taxon>Streptophyta</taxon>
        <taxon>Embryophyta</taxon>
        <taxon>Tracheophyta</taxon>
        <taxon>Spermatophyta</taxon>
        <taxon>Magnoliopsida</taxon>
        <taxon>eudicotyledons</taxon>
        <taxon>Gunneridae</taxon>
        <taxon>Pentapetalae</taxon>
        <taxon>rosids</taxon>
        <taxon>fabids</taxon>
        <taxon>Fabales</taxon>
        <taxon>Fabaceae</taxon>
        <taxon>Caesalpinioideae</taxon>
        <taxon>mimosoid clade</taxon>
        <taxon>Acacieae</taxon>
        <taxon>Acacia</taxon>
    </lineage>
</organism>
<dbReference type="PANTHER" id="PTHR32278">
    <property type="entry name" value="F-BOX DOMAIN-CONTAINING PROTEIN"/>
    <property type="match status" value="1"/>
</dbReference>
<evidence type="ECO:0000313" key="1">
    <source>
        <dbReference type="EMBL" id="KAK4282751.1"/>
    </source>
</evidence>
<evidence type="ECO:0008006" key="3">
    <source>
        <dbReference type="Google" id="ProtNLM"/>
    </source>
</evidence>
<dbReference type="EMBL" id="JAWXYG010000002">
    <property type="protein sequence ID" value="KAK4282751.1"/>
    <property type="molecule type" value="Genomic_DNA"/>
</dbReference>
<sequence length="278" mass="31600">MSNIDTLPEDCVASILSFTSPADVSRFLSVSSSLRSPALSDLLWLSFLPSDYSDLLSRSVTPLVFSSKRDLFFALSRPFLIDSGSKSFQLDRYSGKKSYILSARELSVTWGDDPMLWSWIPMPKSRFSEVAHLRTVSWLEIKCEIRTGILTPNAWYGAYLIMNLSHRAYGLYSAASEVTVEVGNVVKKGKAYLCTEEEREQEMETLFCGNGRDRLRESAETEEDEKYPSMREDGWMEIELGEFYSGEQDQDVKMSVREVGYRLKGGLIVEGIQIRPKR</sequence>
<proteinExistence type="predicted"/>
<accession>A0AAE1N658</accession>
<dbReference type="AlphaFoldDB" id="A0AAE1N658"/>
<dbReference type="Pfam" id="PF14299">
    <property type="entry name" value="PP2"/>
    <property type="match status" value="1"/>
</dbReference>
<keyword evidence="2" id="KW-1185">Reference proteome</keyword>
<dbReference type="Proteomes" id="UP001293593">
    <property type="component" value="Unassembled WGS sequence"/>
</dbReference>
<dbReference type="InterPro" id="IPR036047">
    <property type="entry name" value="F-box-like_dom_sf"/>
</dbReference>
<dbReference type="SUPFAM" id="SSF81383">
    <property type="entry name" value="F-box domain"/>
    <property type="match status" value="1"/>
</dbReference>
<name>A0AAE1N658_9FABA</name>
<dbReference type="PANTHER" id="PTHR32278:SF15">
    <property type="entry name" value="F-BOX PROTEIN PP2-B13-RELATED"/>
    <property type="match status" value="1"/>
</dbReference>